<dbReference type="PANTHER" id="PTHR24110">
    <property type="entry name" value="CENTROSOMAL PROTEIN OF 78 KDA"/>
    <property type="match status" value="1"/>
</dbReference>
<feature type="compositionally biased region" description="Low complexity" evidence="1">
    <location>
        <begin position="109"/>
        <end position="121"/>
    </location>
</feature>
<gene>
    <name evidence="2" type="ORF">EGW08_009384</name>
</gene>
<name>A0A3S1A505_ELYCH</name>
<evidence type="ECO:0000256" key="1">
    <source>
        <dbReference type="SAM" id="MobiDB-lite"/>
    </source>
</evidence>
<dbReference type="EMBL" id="RQTK01000268">
    <property type="protein sequence ID" value="RUS82862.1"/>
    <property type="molecule type" value="Genomic_DNA"/>
</dbReference>
<comment type="caution">
    <text evidence="2">The sequence shown here is derived from an EMBL/GenBank/DDBJ whole genome shotgun (WGS) entry which is preliminary data.</text>
</comment>
<dbReference type="AlphaFoldDB" id="A0A3S1A505"/>
<dbReference type="PANTHER" id="PTHR24110:SF3">
    <property type="entry name" value="CENTROSOMAL PROTEIN OF 78 KDA"/>
    <property type="match status" value="1"/>
</dbReference>
<dbReference type="OrthoDB" id="78308at2759"/>
<keyword evidence="3" id="KW-1185">Reference proteome</keyword>
<evidence type="ECO:0000313" key="3">
    <source>
        <dbReference type="Proteomes" id="UP000271974"/>
    </source>
</evidence>
<dbReference type="Proteomes" id="UP000271974">
    <property type="component" value="Unassembled WGS sequence"/>
</dbReference>
<evidence type="ECO:0000313" key="2">
    <source>
        <dbReference type="EMBL" id="RUS82862.1"/>
    </source>
</evidence>
<dbReference type="STRING" id="188477.A0A3S1A505"/>
<dbReference type="GO" id="GO:0044782">
    <property type="term" value="P:cilium organization"/>
    <property type="evidence" value="ECO:0007669"/>
    <property type="project" value="TreeGrafter"/>
</dbReference>
<organism evidence="2 3">
    <name type="scientific">Elysia chlorotica</name>
    <name type="common">Eastern emerald elysia</name>
    <name type="synonym">Sea slug</name>
    <dbReference type="NCBI Taxonomy" id="188477"/>
    <lineage>
        <taxon>Eukaryota</taxon>
        <taxon>Metazoa</taxon>
        <taxon>Spiralia</taxon>
        <taxon>Lophotrochozoa</taxon>
        <taxon>Mollusca</taxon>
        <taxon>Gastropoda</taxon>
        <taxon>Heterobranchia</taxon>
        <taxon>Euthyneura</taxon>
        <taxon>Panpulmonata</taxon>
        <taxon>Sacoglossa</taxon>
        <taxon>Placobranchoidea</taxon>
        <taxon>Plakobranchidae</taxon>
        <taxon>Elysia</taxon>
    </lineage>
</organism>
<dbReference type="GO" id="GO:0036064">
    <property type="term" value="C:ciliary basal body"/>
    <property type="evidence" value="ECO:0007669"/>
    <property type="project" value="TreeGrafter"/>
</dbReference>
<accession>A0A3S1A505</accession>
<proteinExistence type="predicted"/>
<sequence length="218" mass="24086">MRRHLREERLARAKSDQKLVHLMIENRRLTEEVTTLKKGQSGVRLAEDESFLESVEASFKQFHAFIDMLREAGMGQLVSMAGLDQSTMPFANSSTTVNGYSNISPGHLNNNNNNNNSNSNSCHRDDEVERQNTTYANMPLASSAFVASRAQRVLDLDPGGSHSMAASFTEGRPVIVGARTGARSSTYDEESGTVSVVVLVLFKVQRVRYCQCCSFSSI</sequence>
<protein>
    <submittedName>
        <fullName evidence="2">Uncharacterized protein</fullName>
    </submittedName>
</protein>
<dbReference type="GO" id="GO:0005813">
    <property type="term" value="C:centrosome"/>
    <property type="evidence" value="ECO:0007669"/>
    <property type="project" value="TreeGrafter"/>
</dbReference>
<feature type="region of interest" description="Disordered" evidence="1">
    <location>
        <begin position="101"/>
        <end position="126"/>
    </location>
</feature>
<reference evidence="2 3" key="1">
    <citation type="submission" date="2019-01" db="EMBL/GenBank/DDBJ databases">
        <title>A draft genome assembly of the solar-powered sea slug Elysia chlorotica.</title>
        <authorList>
            <person name="Cai H."/>
            <person name="Li Q."/>
            <person name="Fang X."/>
            <person name="Li J."/>
            <person name="Curtis N.E."/>
            <person name="Altenburger A."/>
            <person name="Shibata T."/>
            <person name="Feng M."/>
            <person name="Maeda T."/>
            <person name="Schwartz J.A."/>
            <person name="Shigenobu S."/>
            <person name="Lundholm N."/>
            <person name="Nishiyama T."/>
            <person name="Yang H."/>
            <person name="Hasebe M."/>
            <person name="Li S."/>
            <person name="Pierce S.K."/>
            <person name="Wang J."/>
        </authorList>
    </citation>
    <scope>NUCLEOTIDE SEQUENCE [LARGE SCALE GENOMIC DNA]</scope>
    <source>
        <strain evidence="2">EC2010</strain>
        <tissue evidence="2">Whole organism of an adult</tissue>
    </source>
</reference>